<evidence type="ECO:0000256" key="4">
    <source>
        <dbReference type="ARBA" id="ARBA00022737"/>
    </source>
</evidence>
<dbReference type="GO" id="GO:0042383">
    <property type="term" value="C:sarcolemma"/>
    <property type="evidence" value="ECO:0007669"/>
    <property type="project" value="TreeGrafter"/>
</dbReference>
<evidence type="ECO:0000313" key="8">
    <source>
        <dbReference type="Ensembl" id="ENSCSRP00000022795.1"/>
    </source>
</evidence>
<dbReference type="GO" id="GO:0048471">
    <property type="term" value="C:perinuclear region of cytoplasm"/>
    <property type="evidence" value="ECO:0007669"/>
    <property type="project" value="TreeGrafter"/>
</dbReference>
<evidence type="ECO:0000256" key="5">
    <source>
        <dbReference type="ARBA" id="ARBA00022949"/>
    </source>
</evidence>
<dbReference type="GO" id="GO:0030056">
    <property type="term" value="C:hemidesmosome"/>
    <property type="evidence" value="ECO:0007669"/>
    <property type="project" value="TreeGrafter"/>
</dbReference>
<dbReference type="Ensembl" id="ENSCSRT00000023790.1">
    <property type="protein sequence ID" value="ENSCSRP00000022795.1"/>
    <property type="gene ID" value="ENSCSRG00000017161.1"/>
</dbReference>
<dbReference type="GO" id="GO:0045104">
    <property type="term" value="P:intermediate filament cytoskeleton organization"/>
    <property type="evidence" value="ECO:0007669"/>
    <property type="project" value="InterPro"/>
</dbReference>
<dbReference type="Gene3D" id="3.90.1290.10">
    <property type="entry name" value="Plakin repeat"/>
    <property type="match status" value="3"/>
</dbReference>
<keyword evidence="6" id="KW-0175">Coiled coil</keyword>
<dbReference type="GO" id="GO:0008307">
    <property type="term" value="F:structural constituent of muscle"/>
    <property type="evidence" value="ECO:0007669"/>
    <property type="project" value="TreeGrafter"/>
</dbReference>
<dbReference type="Proteomes" id="UP000694403">
    <property type="component" value="Unplaced"/>
</dbReference>
<comment type="subcellular location">
    <subcellularLocation>
        <location evidence="1">Cell junction</location>
    </subcellularLocation>
</comment>
<dbReference type="GO" id="GO:0045296">
    <property type="term" value="F:cadherin binding"/>
    <property type="evidence" value="ECO:0007669"/>
    <property type="project" value="TreeGrafter"/>
</dbReference>
<protein>
    <submittedName>
        <fullName evidence="8">Uncharacterized protein</fullName>
    </submittedName>
</protein>
<dbReference type="InterPro" id="IPR035915">
    <property type="entry name" value="Plakin_repeat_sf"/>
</dbReference>
<dbReference type="InterPro" id="IPR001101">
    <property type="entry name" value="Plectin_repeat"/>
</dbReference>
<dbReference type="SUPFAM" id="SSF75399">
    <property type="entry name" value="Plakin repeat"/>
    <property type="match status" value="3"/>
</dbReference>
<dbReference type="GO" id="GO:0030506">
    <property type="term" value="F:ankyrin binding"/>
    <property type="evidence" value="ECO:0007669"/>
    <property type="project" value="TreeGrafter"/>
</dbReference>
<keyword evidence="3" id="KW-0597">Phosphoprotein</keyword>
<dbReference type="GO" id="GO:0005925">
    <property type="term" value="C:focal adhesion"/>
    <property type="evidence" value="ECO:0007669"/>
    <property type="project" value="TreeGrafter"/>
</dbReference>
<comment type="similarity">
    <text evidence="2">Belongs to the plakin or cytolinker family.</text>
</comment>
<keyword evidence="5" id="KW-0965">Cell junction</keyword>
<dbReference type="GO" id="GO:0031581">
    <property type="term" value="P:hemidesmosome assembly"/>
    <property type="evidence" value="ECO:0007669"/>
    <property type="project" value="TreeGrafter"/>
</dbReference>
<dbReference type="SMART" id="SM00250">
    <property type="entry name" value="PLEC"/>
    <property type="match status" value="6"/>
</dbReference>
<evidence type="ECO:0000256" key="3">
    <source>
        <dbReference type="ARBA" id="ARBA00022553"/>
    </source>
</evidence>
<dbReference type="GO" id="GO:0005882">
    <property type="term" value="C:intermediate filament"/>
    <property type="evidence" value="ECO:0007669"/>
    <property type="project" value="TreeGrafter"/>
</dbReference>
<keyword evidence="9" id="KW-1185">Reference proteome</keyword>
<dbReference type="AlphaFoldDB" id="A0A8C3T3V2"/>
<feature type="region of interest" description="Disordered" evidence="7">
    <location>
        <begin position="334"/>
        <end position="353"/>
    </location>
</feature>
<sequence>MLHRLPLEAAYKRGYFDQEMNQTLSDPTDDTKGFFDPNTHENLTYLQLMERCMTDPETGLCLLPLTDRATKGGDMAYTDQEAKDVFKKATVSAPFGTFKGKTVTIWEIINSEYFTEEQRRDLLRQYKTGKITVEKIIKIVITVFTLYDALKKNLLKPEAALPLLEAQAGTGYIIDPVRNEKLSVDEAVRAGIVGPEFHEKLLSAEKAVTGYKDPYTGQTVSLFQALRKGLIPSDTGIRLLDVQLATGGIVDPVNSHRLPLDVACKRGYFDEETNKALSTPSDDTKDPYSGNTISLFEAMKKGLILKEHGIRLLEAQIATGGIVDPVHSHRACFGSYHPQSRLNQPPPSRSHSHRNLPTVLHFDPNQLVTFFINSASFIPCHPQRRRRYCPQLPSPRPVKRDSDRGLWTDHTLPQRFGPGQRPLHTSSGAVAWILSAGLWQGGGGGCCLLPAPSQELLSLPPRTSPQPLWAQHSDCKCMLGLSVLSQSLLPWGWICLPLCSTASPPKRFYFASAPPPACLFTLTHSIVLCFSGPNDRTLPCAAVSQGRCLHVSVCLSVSQSVYLGSALYKVDFLD</sequence>
<proteinExistence type="inferred from homology"/>
<dbReference type="Pfam" id="PF00681">
    <property type="entry name" value="Plectin"/>
    <property type="match status" value="4"/>
</dbReference>
<organism evidence="8 9">
    <name type="scientific">Chelydra serpentina</name>
    <name type="common">Snapping turtle</name>
    <name type="synonym">Testudo serpentina</name>
    <dbReference type="NCBI Taxonomy" id="8475"/>
    <lineage>
        <taxon>Eukaryota</taxon>
        <taxon>Metazoa</taxon>
        <taxon>Chordata</taxon>
        <taxon>Craniata</taxon>
        <taxon>Vertebrata</taxon>
        <taxon>Euteleostomi</taxon>
        <taxon>Archelosauria</taxon>
        <taxon>Testudinata</taxon>
        <taxon>Testudines</taxon>
        <taxon>Cryptodira</taxon>
        <taxon>Durocryptodira</taxon>
        <taxon>Americhelydia</taxon>
        <taxon>Chelydroidea</taxon>
        <taxon>Chelydridae</taxon>
        <taxon>Chelydra</taxon>
    </lineage>
</organism>
<dbReference type="GO" id="GO:0042060">
    <property type="term" value="P:wound healing"/>
    <property type="evidence" value="ECO:0007669"/>
    <property type="project" value="TreeGrafter"/>
</dbReference>
<dbReference type="GO" id="GO:0005200">
    <property type="term" value="F:structural constituent of cytoskeleton"/>
    <property type="evidence" value="ECO:0007669"/>
    <property type="project" value="TreeGrafter"/>
</dbReference>
<dbReference type="PANTHER" id="PTHR23169:SF20">
    <property type="entry name" value="PLECTIN"/>
    <property type="match status" value="1"/>
</dbReference>
<evidence type="ECO:0000313" key="9">
    <source>
        <dbReference type="Proteomes" id="UP000694403"/>
    </source>
</evidence>
<evidence type="ECO:0000256" key="7">
    <source>
        <dbReference type="SAM" id="MobiDB-lite"/>
    </source>
</evidence>
<dbReference type="PANTHER" id="PTHR23169">
    <property type="entry name" value="ENVOPLAKIN"/>
    <property type="match status" value="1"/>
</dbReference>
<name>A0A8C3T3V2_CHESE</name>
<accession>A0A8C3T3V2</accession>
<evidence type="ECO:0000256" key="1">
    <source>
        <dbReference type="ARBA" id="ARBA00004282"/>
    </source>
</evidence>
<evidence type="ECO:0000256" key="6">
    <source>
        <dbReference type="ARBA" id="ARBA00023054"/>
    </source>
</evidence>
<reference evidence="8" key="1">
    <citation type="submission" date="2025-08" db="UniProtKB">
        <authorList>
            <consortium name="Ensembl"/>
        </authorList>
    </citation>
    <scope>IDENTIFICATION</scope>
</reference>
<reference evidence="8" key="2">
    <citation type="submission" date="2025-09" db="UniProtKB">
        <authorList>
            <consortium name="Ensembl"/>
        </authorList>
    </citation>
    <scope>IDENTIFICATION</scope>
</reference>
<dbReference type="InterPro" id="IPR043197">
    <property type="entry name" value="Plakin"/>
</dbReference>
<evidence type="ECO:0000256" key="2">
    <source>
        <dbReference type="ARBA" id="ARBA00009109"/>
    </source>
</evidence>
<dbReference type="FunFam" id="3.90.1290.10:FF:000001">
    <property type="entry name" value="Plectin a"/>
    <property type="match status" value="1"/>
</dbReference>
<keyword evidence="4" id="KW-0677">Repeat</keyword>